<organism evidence="12">
    <name type="scientific">Escherichia coli</name>
    <dbReference type="NCBI Taxonomy" id="562"/>
    <lineage>
        <taxon>Bacteria</taxon>
        <taxon>Pseudomonadati</taxon>
        <taxon>Pseudomonadota</taxon>
        <taxon>Gammaproteobacteria</taxon>
        <taxon>Enterobacterales</taxon>
        <taxon>Enterobacteriaceae</taxon>
        <taxon>Escherichia</taxon>
    </lineage>
</organism>
<evidence type="ECO:0000256" key="3">
    <source>
        <dbReference type="ARBA" id="ARBA00022448"/>
    </source>
</evidence>
<sequence length="393" mass="42688">MHNSPAVTSAKSFDLTSTAFLIVAFLTGIAGALQTPTLSIFLTDEVHARPAMVGFFFTGSAVIGILVSQFLAGRSDKRGDRKSLIVFCCLLGVLACTLFAWNRNYFVLLFVGVFLSSFGSTANPQMFALAREHADKTGREAVMFSSFLRAQVSLAWVIGPPLAYALAMGFSFTVMYLSAAVAFIVCGVTVWLFLPSMQKELPLATGTVEAPRRNRRDTLLLFVICTLMWGSNSLYIINMPLFIINELHLPEKLAGVMMGTAAGLEIPTMLIAGYFAKRLGKRFLMRVAAVGGVCFYAGMLMAHSPVILLGLQLLNAIFIGILGGIGMLYFQDLMPGQAGSATTLYTNTSRVGWIIAGSVAGIVAEIWNYHAVFWFAMVMIIATLFCLLRIKDV</sequence>
<keyword evidence="3" id="KW-0813">Transport</keyword>
<dbReference type="GO" id="GO:0036448">
    <property type="term" value="P:cellular response to glucose-phosphate stress"/>
    <property type="evidence" value="ECO:0007669"/>
    <property type="project" value="TreeGrafter"/>
</dbReference>
<dbReference type="InterPro" id="IPR004750">
    <property type="entry name" value="Sugar_efflux"/>
</dbReference>
<evidence type="ECO:0000256" key="7">
    <source>
        <dbReference type="ARBA" id="ARBA00022692"/>
    </source>
</evidence>
<dbReference type="SUPFAM" id="SSF103473">
    <property type="entry name" value="MFS general substrate transporter"/>
    <property type="match status" value="1"/>
</dbReference>
<gene>
    <name evidence="12" type="primary">setB</name>
    <name evidence="13" type="ORF">F7F11_05795</name>
    <name evidence="12" type="ORF">HI055_001116</name>
    <name evidence="14" type="ORF">R8G00_04985</name>
</gene>
<dbReference type="InterPro" id="IPR036259">
    <property type="entry name" value="MFS_trans_sf"/>
</dbReference>
<dbReference type="GO" id="GO:1904659">
    <property type="term" value="P:D-glucose transmembrane transport"/>
    <property type="evidence" value="ECO:0007669"/>
    <property type="project" value="TreeGrafter"/>
</dbReference>
<dbReference type="PANTHER" id="PTHR23535:SF2">
    <property type="entry name" value="SUGAR EFFLUX TRANSPORTER A-RELATED"/>
    <property type="match status" value="1"/>
</dbReference>
<evidence type="ECO:0000256" key="9">
    <source>
        <dbReference type="ARBA" id="ARBA00023136"/>
    </source>
</evidence>
<comment type="similarity">
    <text evidence="2">Belongs to the major facilitator superfamily. Set transporter family.</text>
</comment>
<evidence type="ECO:0000256" key="1">
    <source>
        <dbReference type="ARBA" id="ARBA00004429"/>
    </source>
</evidence>
<reference evidence="14" key="4">
    <citation type="submission" date="2023-10" db="EMBL/GenBank/DDBJ databases">
        <title>Draft Genome Sequence of a Shiga toxin-producing Escherichia coli strain from deer meat showing an IS-element integration in the B-subunit of the Shiga toxin Stx2b gene.</title>
        <authorList>
            <person name="Projahn M."/>
            <person name="Borowiak M."/>
        </authorList>
    </citation>
    <scope>NUCLEOTIDE SEQUENCE</scope>
    <source>
        <strain evidence="14">BfR-EC-18960</strain>
    </source>
</reference>
<feature type="transmembrane region" description="Helical" evidence="10">
    <location>
        <begin position="351"/>
        <end position="367"/>
    </location>
</feature>
<evidence type="ECO:0000313" key="14">
    <source>
        <dbReference type="EMBL" id="MDW9349010.1"/>
    </source>
</evidence>
<protein>
    <submittedName>
        <fullName evidence="12">Sugar efflux transporter SetB</fullName>
    </submittedName>
</protein>
<dbReference type="Pfam" id="PF07690">
    <property type="entry name" value="MFS_1"/>
    <property type="match status" value="1"/>
</dbReference>
<keyword evidence="4" id="KW-1003">Cell membrane</keyword>
<dbReference type="InterPro" id="IPR020846">
    <property type="entry name" value="MFS_dom"/>
</dbReference>
<keyword evidence="6" id="KW-0762">Sugar transport</keyword>
<reference evidence="13 15" key="2">
    <citation type="submission" date="2019-03" db="EMBL/GenBank/DDBJ databases">
        <title>Whole Genome Sequencing of Shiga-Toxin Escherichia coli Strains from Nebraska.</title>
        <authorList>
            <person name="Abdalhamid B."/>
            <person name="Mccutchen E.L."/>
            <person name="Bouska A.C."/>
            <person name="Hinrichs S.H."/>
            <person name="Iwen P.C."/>
        </authorList>
    </citation>
    <scope>NUCLEOTIDE SEQUENCE [LARGE SCALE GENOMIC DNA]</scope>
    <source>
        <strain evidence="13 15">STEC_170836</strain>
    </source>
</reference>
<dbReference type="RefSeq" id="WP_001561669.1">
    <property type="nucleotide sequence ID" value="NZ_AP027254.1"/>
</dbReference>
<keyword evidence="8 10" id="KW-1133">Transmembrane helix</keyword>
<comment type="subcellular location">
    <subcellularLocation>
        <location evidence="1">Cell inner membrane</location>
        <topology evidence="1">Multi-pass membrane protein</topology>
    </subcellularLocation>
</comment>
<feature type="transmembrane region" description="Helical" evidence="10">
    <location>
        <begin position="164"/>
        <end position="194"/>
    </location>
</feature>
<dbReference type="NCBIfam" id="NF011587">
    <property type="entry name" value="PRK15011.1"/>
    <property type="match status" value="1"/>
</dbReference>
<dbReference type="Proteomes" id="UP000852798">
    <property type="component" value="Unassembled WGS sequence"/>
</dbReference>
<keyword evidence="7 10" id="KW-0812">Transmembrane</keyword>
<feature type="transmembrane region" description="Helical" evidence="10">
    <location>
        <begin position="107"/>
        <end position="129"/>
    </location>
</feature>
<feature type="transmembrane region" description="Helical" evidence="10">
    <location>
        <begin position="84"/>
        <end position="101"/>
    </location>
</feature>
<dbReference type="PANTHER" id="PTHR23535">
    <property type="entry name" value="SUGAR EFFLUX TRANSPORTER A-RELATED"/>
    <property type="match status" value="1"/>
</dbReference>
<feature type="transmembrane region" description="Helical" evidence="10">
    <location>
        <begin position="307"/>
        <end position="330"/>
    </location>
</feature>
<accession>A0A1Q4PIQ0</accession>
<dbReference type="EMBL" id="VZEL01000004">
    <property type="protein sequence ID" value="KAB0126005.1"/>
    <property type="molecule type" value="Genomic_DNA"/>
</dbReference>
<feature type="transmembrane region" description="Helical" evidence="10">
    <location>
        <begin position="12"/>
        <end position="33"/>
    </location>
</feature>
<dbReference type="FunFam" id="1.20.1250.20:FF:000125">
    <property type="entry name" value="Sugar efflux transporter SetB"/>
    <property type="match status" value="1"/>
</dbReference>
<dbReference type="EMBL" id="JAWPMK010000001">
    <property type="protein sequence ID" value="MDW9349010.1"/>
    <property type="molecule type" value="Genomic_DNA"/>
</dbReference>
<feature type="transmembrane region" description="Helical" evidence="10">
    <location>
        <begin position="53"/>
        <end position="72"/>
    </location>
</feature>
<dbReference type="Proteomes" id="UP000327073">
    <property type="component" value="Unassembled WGS sequence"/>
</dbReference>
<dbReference type="Gene3D" id="1.20.1250.20">
    <property type="entry name" value="MFS general substrate transporter like domains"/>
    <property type="match status" value="2"/>
</dbReference>
<dbReference type="EMBL" id="DABDSA010000004">
    <property type="protein sequence ID" value="HAI2140809.1"/>
    <property type="molecule type" value="Genomic_DNA"/>
</dbReference>
<evidence type="ECO:0000256" key="10">
    <source>
        <dbReference type="SAM" id="Phobius"/>
    </source>
</evidence>
<reference evidence="12" key="3">
    <citation type="submission" date="2020-02" db="EMBL/GenBank/DDBJ databases">
        <authorList>
            <consortium name="NCBI Pathogen Detection Project"/>
        </authorList>
    </citation>
    <scope>NUCLEOTIDE SEQUENCE</scope>
    <source>
        <strain evidence="12">BCW_4213</strain>
    </source>
</reference>
<dbReference type="NCBIfam" id="TIGR00899">
    <property type="entry name" value="2A0120"/>
    <property type="match status" value="1"/>
</dbReference>
<reference evidence="12" key="1">
    <citation type="journal article" date="2018" name="Genome Biol.">
        <title>SKESA: strategic k-mer extension for scrupulous assemblies.</title>
        <authorList>
            <person name="Souvorov A."/>
            <person name="Agarwala R."/>
            <person name="Lipman D.J."/>
        </authorList>
    </citation>
    <scope>NUCLEOTIDE SEQUENCE [LARGE SCALE GENOMIC DNA]</scope>
    <source>
        <strain evidence="12">BCW_4213</strain>
    </source>
</reference>
<feature type="transmembrane region" description="Helical" evidence="10">
    <location>
        <begin position="283"/>
        <end position="301"/>
    </location>
</feature>
<dbReference type="InterPro" id="IPR011701">
    <property type="entry name" value="MFS"/>
</dbReference>
<evidence type="ECO:0000313" key="12">
    <source>
        <dbReference type="EMBL" id="HAI2140809.1"/>
    </source>
</evidence>
<evidence type="ECO:0000259" key="11">
    <source>
        <dbReference type="PROSITE" id="PS50850"/>
    </source>
</evidence>
<evidence type="ECO:0000256" key="2">
    <source>
        <dbReference type="ARBA" id="ARBA00006523"/>
    </source>
</evidence>
<evidence type="ECO:0000256" key="8">
    <source>
        <dbReference type="ARBA" id="ARBA00022989"/>
    </source>
</evidence>
<evidence type="ECO:0000256" key="4">
    <source>
        <dbReference type="ARBA" id="ARBA00022475"/>
    </source>
</evidence>
<feature type="transmembrane region" description="Helical" evidence="10">
    <location>
        <begin position="141"/>
        <end position="158"/>
    </location>
</feature>
<dbReference type="Proteomes" id="UP001271591">
    <property type="component" value="Unassembled WGS sequence"/>
</dbReference>
<name>A0A1Q4PIQ0_ECOLX</name>
<dbReference type="AlphaFoldDB" id="A0A1Q4PIQ0"/>
<dbReference type="CDD" id="cd17471">
    <property type="entry name" value="MFS_Set"/>
    <property type="match status" value="1"/>
</dbReference>
<proteinExistence type="inferred from homology"/>
<dbReference type="PROSITE" id="PS50850">
    <property type="entry name" value="MFS"/>
    <property type="match status" value="1"/>
</dbReference>
<feature type="transmembrane region" description="Helical" evidence="10">
    <location>
        <begin position="219"/>
        <end position="244"/>
    </location>
</feature>
<feature type="transmembrane region" description="Helical" evidence="10">
    <location>
        <begin position="373"/>
        <end position="390"/>
    </location>
</feature>
<evidence type="ECO:0000313" key="13">
    <source>
        <dbReference type="EMBL" id="KAB0126005.1"/>
    </source>
</evidence>
<feature type="domain" description="Major facilitator superfamily (MFS) profile" evidence="11">
    <location>
        <begin position="16"/>
        <end position="393"/>
    </location>
</feature>
<keyword evidence="5" id="KW-0997">Cell inner membrane</keyword>
<keyword evidence="9 10" id="KW-0472">Membrane</keyword>
<dbReference type="GO" id="GO:0005886">
    <property type="term" value="C:plasma membrane"/>
    <property type="evidence" value="ECO:0007669"/>
    <property type="project" value="UniProtKB-SubCell"/>
</dbReference>
<evidence type="ECO:0000256" key="5">
    <source>
        <dbReference type="ARBA" id="ARBA00022519"/>
    </source>
</evidence>
<dbReference type="FunFam" id="1.20.1250.20:FF:000151">
    <property type="entry name" value="Sugar efflux transporter SetB"/>
    <property type="match status" value="1"/>
</dbReference>
<evidence type="ECO:0000256" key="6">
    <source>
        <dbReference type="ARBA" id="ARBA00022597"/>
    </source>
</evidence>
<evidence type="ECO:0000313" key="15">
    <source>
        <dbReference type="Proteomes" id="UP000327073"/>
    </source>
</evidence>
<comment type="caution">
    <text evidence="12">The sequence shown here is derived from an EMBL/GenBank/DDBJ whole genome shotgun (WGS) entry which is preliminary data.</text>
</comment>
<dbReference type="GO" id="GO:0005351">
    <property type="term" value="F:carbohydrate:proton symporter activity"/>
    <property type="evidence" value="ECO:0007669"/>
    <property type="project" value="InterPro"/>
</dbReference>
<feature type="transmembrane region" description="Helical" evidence="10">
    <location>
        <begin position="256"/>
        <end position="276"/>
    </location>
</feature>
<dbReference type="GO" id="GO:0015767">
    <property type="term" value="P:lactose transport"/>
    <property type="evidence" value="ECO:0007669"/>
    <property type="project" value="TreeGrafter"/>
</dbReference>